<dbReference type="InterPro" id="IPR001611">
    <property type="entry name" value="Leu-rich_rpt"/>
</dbReference>
<dbReference type="GO" id="GO:0019005">
    <property type="term" value="C:SCF ubiquitin ligase complex"/>
    <property type="evidence" value="ECO:0007669"/>
    <property type="project" value="TreeGrafter"/>
</dbReference>
<comment type="caution">
    <text evidence="1">The sequence shown here is derived from an EMBL/GenBank/DDBJ whole genome shotgun (WGS) entry which is preliminary data.</text>
</comment>
<evidence type="ECO:0000313" key="1">
    <source>
        <dbReference type="EMBL" id="KAK2717188.1"/>
    </source>
</evidence>
<dbReference type="GO" id="GO:0031146">
    <property type="term" value="P:SCF-dependent proteasomal ubiquitin-dependent protein catabolic process"/>
    <property type="evidence" value="ECO:0007669"/>
    <property type="project" value="TreeGrafter"/>
</dbReference>
<dbReference type="InterPro" id="IPR006553">
    <property type="entry name" value="Leu-rich_rpt_Cys-con_subtyp"/>
</dbReference>
<evidence type="ECO:0000313" key="2">
    <source>
        <dbReference type="Proteomes" id="UP001187531"/>
    </source>
</evidence>
<dbReference type="Gene3D" id="3.80.10.10">
    <property type="entry name" value="Ribonuclease Inhibitor"/>
    <property type="match status" value="4"/>
</dbReference>
<dbReference type="SUPFAM" id="SSF52047">
    <property type="entry name" value="RNI-like"/>
    <property type="match status" value="3"/>
</dbReference>
<protein>
    <submittedName>
        <fullName evidence="1">Uncharacterized protein</fullName>
    </submittedName>
</protein>
<reference evidence="1" key="1">
    <citation type="submission" date="2023-07" db="EMBL/GenBank/DDBJ databases">
        <title>Chromosome-level genome assembly of Artemia franciscana.</title>
        <authorList>
            <person name="Jo E."/>
        </authorList>
    </citation>
    <scope>NUCLEOTIDE SEQUENCE</scope>
    <source>
        <tissue evidence="1">Whole body</tissue>
    </source>
</reference>
<dbReference type="EMBL" id="JAVRJZ010000011">
    <property type="protein sequence ID" value="KAK2717188.1"/>
    <property type="molecule type" value="Genomic_DNA"/>
</dbReference>
<dbReference type="SMART" id="SM00368">
    <property type="entry name" value="LRR_RI"/>
    <property type="match status" value="5"/>
</dbReference>
<dbReference type="Pfam" id="PF13516">
    <property type="entry name" value="LRR_6"/>
    <property type="match status" value="3"/>
</dbReference>
<sequence>METGRIQQERFEGLWSCLPEEDFGWDTTEEWEQVLDCLKLFSDHVNHLRFYNCKLNERQIESFLCYCTSLMSLTVDRCDCADGDTDSVCDLINLVSVTHLEIKGSENEYSPYSTYKSLIKLTNFMPKLVHLSLCTLLFIPEYNQEGRMLPLVRRIVEPKFATIVSIKVDKNCISRDQLVCLLKVPDLRLTSLDLPDGLVINKSAIGDAVINAIATHQTEIVHLFMNINYISTEHFNLLCRHLEKLETFHFYGTLSDSCWLESLMFFKELRTLKIKGFDLHDNLRNFPEPTILQRFLDKPRDIHLTHLDIDYSFDVDLISETAVNNAKKCLRLIASRLLKLTFLRLSSCPLDENLFREITTNLVNLVVLRVENCNISDDALTGLKHLEIDASTPPLRHLKRLTKLELSKCIKVTDVSLESAFTFCSLRKLSLRQCSQITDCGLVHLAAQPESFKRSIEELDLSGCRKVTDLGLSKLLPELKRLRVLNLKDFGLDTTEIEWEQVLDCWKLFSDHVNHLRFYKCKINERQIESFLCSCTSLVSLTVDCCDCLGKDDETDSVCDLINLVSVTHLEIKDSEYSPYFTNKSLTKLTNFMPKLVHLSLSLKDGDYIPEYDIEGRILPRLEYNLVRRIVEPKFATIVSISVDYSCISRDQLICLLKVPDLRLTSLNLLTGDLVDDAVINAIATHQTEIVHLFINLYFISNESFNLLCLHLEKLETFHFYGTPMTSYYHYPCGLESLLYFKELRTLKIARFGYNEYLSNFPQQKPAILERLLDKPLDIHLTHLDIDSGFYFEYPDLSEPAFNNTKECLRFIASRLLKLTFLRLSLCPLDKNLFREITTNLVNLVVLRVERCSMSDDSSTELQDMEIYASGPQFRHLKRLIELDLKGFGMMTDVSLESAFTSCSLKKLSLRHSEITDCGLVNLAAHPGSFKQSIEELNLSGCKEVTDLGLSKLLPELKRLRVLNVKGCRKVT</sequence>
<gene>
    <name evidence="1" type="ORF">QYM36_007335</name>
</gene>
<accession>A0AA88HU54</accession>
<keyword evidence="2" id="KW-1185">Reference proteome</keyword>
<organism evidence="1 2">
    <name type="scientific">Artemia franciscana</name>
    <name type="common">Brine shrimp</name>
    <name type="synonym">Artemia sanfranciscana</name>
    <dbReference type="NCBI Taxonomy" id="6661"/>
    <lineage>
        <taxon>Eukaryota</taxon>
        <taxon>Metazoa</taxon>
        <taxon>Ecdysozoa</taxon>
        <taxon>Arthropoda</taxon>
        <taxon>Crustacea</taxon>
        <taxon>Branchiopoda</taxon>
        <taxon>Anostraca</taxon>
        <taxon>Artemiidae</taxon>
        <taxon>Artemia</taxon>
    </lineage>
</organism>
<proteinExistence type="predicted"/>
<dbReference type="InterPro" id="IPR032675">
    <property type="entry name" value="LRR_dom_sf"/>
</dbReference>
<name>A0AA88HU54_ARTSF</name>
<dbReference type="SMART" id="SM00367">
    <property type="entry name" value="LRR_CC"/>
    <property type="match status" value="6"/>
</dbReference>
<dbReference type="Proteomes" id="UP001187531">
    <property type="component" value="Unassembled WGS sequence"/>
</dbReference>
<dbReference type="PANTHER" id="PTHR13318">
    <property type="entry name" value="PARTNER OF PAIRED, ISOFORM B-RELATED"/>
    <property type="match status" value="1"/>
</dbReference>
<dbReference type="AlphaFoldDB" id="A0AA88HU54"/>